<evidence type="ECO:0000313" key="10">
    <source>
        <dbReference type="Ensembl" id="ENSLACP00000008832.1"/>
    </source>
</evidence>
<keyword evidence="11" id="KW-1185">Reference proteome</keyword>
<evidence type="ECO:0000256" key="5">
    <source>
        <dbReference type="ARBA" id="ARBA00022801"/>
    </source>
</evidence>
<dbReference type="HOGENOM" id="CLU_637703_0_0_1"/>
<dbReference type="EMBL" id="AFYH01191979">
    <property type="status" value="NOT_ANNOTATED_CDS"/>
    <property type="molecule type" value="Genomic_DNA"/>
</dbReference>
<dbReference type="SUPFAM" id="SSF64438">
    <property type="entry name" value="CNF1/YfiH-like putative cysteine hydrolases"/>
    <property type="match status" value="1"/>
</dbReference>
<protein>
    <submittedName>
        <fullName evidence="10">Laccase domain containing 1</fullName>
    </submittedName>
</protein>
<dbReference type="GO" id="GO:0016787">
    <property type="term" value="F:hydrolase activity"/>
    <property type="evidence" value="ECO:0007669"/>
    <property type="project" value="UniProtKB-KW"/>
</dbReference>
<dbReference type="EMBL" id="AFYH01191980">
    <property type="status" value="NOT_ANNOTATED_CDS"/>
    <property type="molecule type" value="Genomic_DNA"/>
</dbReference>
<reference evidence="10" key="3">
    <citation type="submission" date="2025-09" db="UniProtKB">
        <authorList>
            <consortium name="Ensembl"/>
        </authorList>
    </citation>
    <scope>IDENTIFICATION</scope>
</reference>
<dbReference type="Gene3D" id="3.60.140.10">
    <property type="entry name" value="CNF1/YfiH-like putative cysteine hydrolases"/>
    <property type="match status" value="1"/>
</dbReference>
<keyword evidence="6" id="KW-0862">Zinc</keyword>
<dbReference type="Pfam" id="PF02578">
    <property type="entry name" value="Cu-oxidase_4"/>
    <property type="match status" value="1"/>
</dbReference>
<evidence type="ECO:0000313" key="11">
    <source>
        <dbReference type="Proteomes" id="UP000008672"/>
    </source>
</evidence>
<evidence type="ECO:0000256" key="6">
    <source>
        <dbReference type="ARBA" id="ARBA00022833"/>
    </source>
</evidence>
<dbReference type="GeneTree" id="ENSGT00390000000693"/>
<comment type="similarity">
    <text evidence="2">Belongs to the purine nucleoside phosphorylase YfiH/LACC1 family.</text>
</comment>
<evidence type="ECO:0000256" key="4">
    <source>
        <dbReference type="ARBA" id="ARBA00022723"/>
    </source>
</evidence>
<accession>H3AGR1</accession>
<dbReference type="eggNOG" id="ENOG502QUMA">
    <property type="taxonomic scope" value="Eukaryota"/>
</dbReference>
<dbReference type="GO" id="GO:0005634">
    <property type="term" value="C:nucleus"/>
    <property type="evidence" value="ECO:0007669"/>
    <property type="project" value="UniProtKB-SubCell"/>
</dbReference>
<dbReference type="InParanoid" id="H3AGR1"/>
<dbReference type="OMA" id="HDNCELE"/>
<dbReference type="Ensembl" id="ENSLACT00000008901.1">
    <property type="protein sequence ID" value="ENSLACP00000008832.1"/>
    <property type="gene ID" value="ENSLACG00000007803.1"/>
</dbReference>
<dbReference type="InterPro" id="IPR003730">
    <property type="entry name" value="Cu_polyphenol_OxRdtase"/>
</dbReference>
<dbReference type="AlphaFoldDB" id="H3AGR1"/>
<dbReference type="Proteomes" id="UP000008672">
    <property type="component" value="Unassembled WGS sequence"/>
</dbReference>
<dbReference type="GO" id="GO:0005783">
    <property type="term" value="C:endoplasmic reticulum"/>
    <property type="evidence" value="ECO:0007669"/>
    <property type="project" value="UniProtKB-SubCell"/>
</dbReference>
<gene>
    <name evidence="10" type="primary">LACC1</name>
</gene>
<dbReference type="GO" id="GO:0045087">
    <property type="term" value="P:innate immune response"/>
    <property type="evidence" value="ECO:0007669"/>
    <property type="project" value="UniProtKB-KW"/>
</dbReference>
<keyword evidence="3" id="KW-0808">Transferase</keyword>
<comment type="catalytic activity">
    <reaction evidence="1">
        <text>inosine + phosphate = alpha-D-ribose 1-phosphate + hypoxanthine</text>
        <dbReference type="Rhea" id="RHEA:27646"/>
        <dbReference type="ChEBI" id="CHEBI:17368"/>
        <dbReference type="ChEBI" id="CHEBI:17596"/>
        <dbReference type="ChEBI" id="CHEBI:43474"/>
        <dbReference type="ChEBI" id="CHEBI:57720"/>
        <dbReference type="EC" id="2.4.2.1"/>
    </reaction>
    <physiologicalReaction direction="left-to-right" evidence="1">
        <dbReference type="Rhea" id="RHEA:27647"/>
    </physiologicalReaction>
</comment>
<evidence type="ECO:0000256" key="7">
    <source>
        <dbReference type="ARBA" id="ARBA00047989"/>
    </source>
</evidence>
<dbReference type="GO" id="GO:0031347">
    <property type="term" value="P:regulation of defense response"/>
    <property type="evidence" value="ECO:0007669"/>
    <property type="project" value="UniProtKB-ARBA"/>
</dbReference>
<comment type="catalytic activity">
    <reaction evidence="8">
        <text>adenosine + phosphate = alpha-D-ribose 1-phosphate + adenine</text>
        <dbReference type="Rhea" id="RHEA:27642"/>
        <dbReference type="ChEBI" id="CHEBI:16335"/>
        <dbReference type="ChEBI" id="CHEBI:16708"/>
        <dbReference type="ChEBI" id="CHEBI:43474"/>
        <dbReference type="ChEBI" id="CHEBI:57720"/>
        <dbReference type="EC" id="2.4.2.1"/>
    </reaction>
    <physiologicalReaction direction="left-to-right" evidence="8">
        <dbReference type="Rhea" id="RHEA:27643"/>
    </physiologicalReaction>
</comment>
<dbReference type="FunCoup" id="H3AGR1">
    <property type="interactions" value="588"/>
</dbReference>
<evidence type="ECO:0000256" key="8">
    <source>
        <dbReference type="ARBA" id="ARBA00048968"/>
    </source>
</evidence>
<dbReference type="EMBL" id="AFYH01191981">
    <property type="status" value="NOT_ANNOTATED_CDS"/>
    <property type="molecule type" value="Genomic_DNA"/>
</dbReference>
<dbReference type="CDD" id="cd16833">
    <property type="entry name" value="YfiH"/>
    <property type="match status" value="1"/>
</dbReference>
<name>H3AGR1_LATCH</name>
<dbReference type="PANTHER" id="PTHR30616">
    <property type="entry name" value="UNCHARACTERIZED PROTEIN YFIH"/>
    <property type="match status" value="1"/>
</dbReference>
<keyword evidence="5" id="KW-0378">Hydrolase</keyword>
<dbReference type="InterPro" id="IPR038371">
    <property type="entry name" value="Cu_polyphenol_OxRdtase_sf"/>
</dbReference>
<comment type="catalytic activity">
    <reaction evidence="9">
        <text>S-methyl-5'-thioadenosine + phosphate = 5-(methylsulfanyl)-alpha-D-ribose 1-phosphate + adenine</text>
        <dbReference type="Rhea" id="RHEA:11852"/>
        <dbReference type="ChEBI" id="CHEBI:16708"/>
        <dbReference type="ChEBI" id="CHEBI:17509"/>
        <dbReference type="ChEBI" id="CHEBI:43474"/>
        <dbReference type="ChEBI" id="CHEBI:58533"/>
        <dbReference type="EC" id="2.4.2.28"/>
    </reaction>
    <physiologicalReaction direction="left-to-right" evidence="9">
        <dbReference type="Rhea" id="RHEA:11853"/>
    </physiologicalReaction>
</comment>
<comment type="catalytic activity">
    <reaction evidence="7">
        <text>adenosine + H2O + H(+) = inosine + NH4(+)</text>
        <dbReference type="Rhea" id="RHEA:24408"/>
        <dbReference type="ChEBI" id="CHEBI:15377"/>
        <dbReference type="ChEBI" id="CHEBI:15378"/>
        <dbReference type="ChEBI" id="CHEBI:16335"/>
        <dbReference type="ChEBI" id="CHEBI:17596"/>
        <dbReference type="ChEBI" id="CHEBI:28938"/>
        <dbReference type="EC" id="3.5.4.4"/>
    </reaction>
    <physiologicalReaction direction="left-to-right" evidence="7">
        <dbReference type="Rhea" id="RHEA:24409"/>
    </physiologicalReaction>
</comment>
<reference evidence="10" key="2">
    <citation type="submission" date="2025-08" db="UniProtKB">
        <authorList>
            <consortium name="Ensembl"/>
        </authorList>
    </citation>
    <scope>IDENTIFICATION</scope>
</reference>
<evidence type="ECO:0000256" key="9">
    <source>
        <dbReference type="ARBA" id="ARBA00049893"/>
    </source>
</evidence>
<dbReference type="InterPro" id="IPR011324">
    <property type="entry name" value="Cytotoxic_necrot_fac-like_cat"/>
</dbReference>
<evidence type="ECO:0000256" key="3">
    <source>
        <dbReference type="ARBA" id="ARBA00022679"/>
    </source>
</evidence>
<sequence>MKMVEVVCIDLFDFRLSSQKDHIQKWVSNIVADTMKCNTAQPLQIYVVCQLQDAECGGEWHIFQKLFENSFAQKERFEVVAKPSMAAAMYAVKQKIDGLNLSSIKIISPMEKKAVMQVLLKELFTAVYSIEFESMCETDCEGSPLQNLILHSSKDRVVHKQEPQDIRRDISMFLRQLPGLKGEITILKSSLIPDECFMHGFTTRTGGISYEPTLSSLNLFSSCRRRDPKAAVEENLRRLAKTAGFDQGQFHLVKVDHASDVWIMGKDAPECYDGIVTNQKGVTIAVPGADCMPLLFADPVKKACGGAHAGWKGTVLGIAMATVNAMMTEFGCNIKDIVVVIGPSVGPCCFTLDQDEAKGFLSIDPKCVRQLDTTRPFIDIRRATRILLERGGILPQNIMDDSVASKDTNVTLCTACHPDKFFSHVRDGINFGTQIGFISIKN</sequence>
<evidence type="ECO:0000256" key="2">
    <source>
        <dbReference type="ARBA" id="ARBA00007353"/>
    </source>
</evidence>
<dbReference type="PANTHER" id="PTHR30616:SF2">
    <property type="entry name" value="PURINE NUCLEOSIDE PHOSPHORYLASE LACC1"/>
    <property type="match status" value="1"/>
</dbReference>
<dbReference type="STRING" id="7897.ENSLACP00000008832"/>
<keyword evidence="4" id="KW-0479">Metal-binding</keyword>
<dbReference type="GO" id="GO:0017061">
    <property type="term" value="F:S-methyl-5-thioadenosine phosphorylase activity"/>
    <property type="evidence" value="ECO:0007669"/>
    <property type="project" value="UniProtKB-EC"/>
</dbReference>
<dbReference type="GO" id="GO:0006954">
    <property type="term" value="P:inflammatory response"/>
    <property type="evidence" value="ECO:0007669"/>
    <property type="project" value="UniProtKB-KW"/>
</dbReference>
<proteinExistence type="inferred from homology"/>
<dbReference type="EMBL" id="AFYH01191978">
    <property type="status" value="NOT_ANNOTATED_CDS"/>
    <property type="molecule type" value="Genomic_DNA"/>
</dbReference>
<organism evidence="10 11">
    <name type="scientific">Latimeria chalumnae</name>
    <name type="common">Coelacanth</name>
    <dbReference type="NCBI Taxonomy" id="7897"/>
    <lineage>
        <taxon>Eukaryota</taxon>
        <taxon>Metazoa</taxon>
        <taxon>Chordata</taxon>
        <taxon>Craniata</taxon>
        <taxon>Vertebrata</taxon>
        <taxon>Euteleostomi</taxon>
        <taxon>Coelacanthiformes</taxon>
        <taxon>Coelacanthidae</taxon>
        <taxon>Latimeria</taxon>
    </lineage>
</organism>
<dbReference type="GO" id="GO:0005507">
    <property type="term" value="F:copper ion binding"/>
    <property type="evidence" value="ECO:0007669"/>
    <property type="project" value="TreeGrafter"/>
</dbReference>
<dbReference type="GO" id="GO:0005777">
    <property type="term" value="C:peroxisome"/>
    <property type="evidence" value="ECO:0007669"/>
    <property type="project" value="UniProtKB-SubCell"/>
</dbReference>
<evidence type="ECO:0000256" key="1">
    <source>
        <dbReference type="ARBA" id="ARBA00000553"/>
    </source>
</evidence>
<reference evidence="11" key="1">
    <citation type="submission" date="2011-08" db="EMBL/GenBank/DDBJ databases">
        <title>The draft genome of Latimeria chalumnae.</title>
        <authorList>
            <person name="Di Palma F."/>
            <person name="Alfoldi J."/>
            <person name="Johnson J."/>
            <person name="Berlin A."/>
            <person name="Gnerre S."/>
            <person name="Jaffe D."/>
            <person name="MacCallum I."/>
            <person name="Young S."/>
            <person name="Walker B.J."/>
            <person name="Lander E."/>
            <person name="Lindblad-Toh K."/>
        </authorList>
    </citation>
    <scope>NUCLEOTIDE SEQUENCE [LARGE SCALE GENOMIC DNA]</scope>
    <source>
        <strain evidence="11">Wild caught</strain>
    </source>
</reference>